<dbReference type="InterPro" id="IPR036388">
    <property type="entry name" value="WH-like_DNA-bd_sf"/>
</dbReference>
<dbReference type="InterPro" id="IPR036390">
    <property type="entry name" value="WH_DNA-bd_sf"/>
</dbReference>
<proteinExistence type="predicted"/>
<dbReference type="InterPro" id="IPR038475">
    <property type="entry name" value="RecG_C_sf"/>
</dbReference>
<dbReference type="PANTHER" id="PTHR30595">
    <property type="entry name" value="GLPR-RELATED TRANSCRIPTIONAL REPRESSOR"/>
    <property type="match status" value="1"/>
</dbReference>
<evidence type="ECO:0000313" key="3">
    <source>
        <dbReference type="EMBL" id="RDB81569.1"/>
    </source>
</evidence>
<accession>A0A369NJZ1</accession>
<dbReference type="GO" id="GO:0003677">
    <property type="term" value="F:DNA binding"/>
    <property type="evidence" value="ECO:0007669"/>
    <property type="project" value="InterPro"/>
</dbReference>
<dbReference type="CDD" id="cd00090">
    <property type="entry name" value="HTH_ARSR"/>
    <property type="match status" value="1"/>
</dbReference>
<dbReference type="Proteomes" id="UP000253752">
    <property type="component" value="Unassembled WGS sequence"/>
</dbReference>
<evidence type="ECO:0000259" key="2">
    <source>
        <dbReference type="Pfam" id="PF09339"/>
    </source>
</evidence>
<comment type="caution">
    <text evidence="3">The sequence shown here is derived from an EMBL/GenBank/DDBJ whole genome shotgun (WGS) entry which is preliminary data.</text>
</comment>
<dbReference type="Gene3D" id="1.10.10.10">
    <property type="entry name" value="Winged helix-like DNA-binding domain superfamily/Winged helix DNA-binding domain"/>
    <property type="match status" value="1"/>
</dbReference>
<evidence type="ECO:0000259" key="1">
    <source>
        <dbReference type="Pfam" id="PF04326"/>
    </source>
</evidence>
<sequence>MRETATLEFKQQLSKSYLKTVSAYANYGTGKIIFGIADDGTPVGLADPQDTCLRIEHAINDSIDPVPRFELSIEGDTRTVTLTVHEGPDKPYLSSGRAYRRTDTSTVEVSRLEYGRLVLTGEHVSFDALVAKEQNLAFGHLEKELASKLGLKPLDQNSLISLELMAPSGEYCNAAALLADSNHFPGIDIARFGGSINIIHSRHTFERTSVLEQMQRTLEVFDTYYAYEEIVGFERITKTLVPREAFREAIANALVHRCWDVRANIKVGMFADRIEITSPGGLPAGITEELYLAGGPSVARNPILANVFFRLGHIERFGTGIPRILDEYAHETVSPSFALRDSSITVMLPVTVLENVTLDEEAILAVLAKGSALTRSQISEKTQLSKSKAIRTLNALVEKGLVTKVGEGRSVRYERN</sequence>
<dbReference type="SUPFAM" id="SSF46785">
    <property type="entry name" value="Winged helix' DNA-binding domain"/>
    <property type="match status" value="1"/>
</dbReference>
<dbReference type="GO" id="GO:0006355">
    <property type="term" value="P:regulation of DNA-templated transcription"/>
    <property type="evidence" value="ECO:0007669"/>
    <property type="project" value="InterPro"/>
</dbReference>
<feature type="domain" description="HTH iclR-type" evidence="2">
    <location>
        <begin position="363"/>
        <end position="405"/>
    </location>
</feature>
<dbReference type="AlphaFoldDB" id="A0A369NJZ1"/>
<dbReference type="Gene3D" id="3.30.950.30">
    <property type="entry name" value="Schlafen, AAA domain"/>
    <property type="match status" value="1"/>
</dbReference>
<dbReference type="Pfam" id="PF04326">
    <property type="entry name" value="SLFN_AlbA_2"/>
    <property type="match status" value="1"/>
</dbReference>
<dbReference type="Pfam" id="PF13749">
    <property type="entry name" value="HATPase_c_4"/>
    <property type="match status" value="1"/>
</dbReference>
<dbReference type="InterPro" id="IPR038461">
    <property type="entry name" value="Schlafen_AlbA_2_dom_sf"/>
</dbReference>
<feature type="domain" description="Schlafen AlbA-2" evidence="1">
    <location>
        <begin position="3"/>
        <end position="109"/>
    </location>
</feature>
<dbReference type="PANTHER" id="PTHR30595:SF6">
    <property type="entry name" value="SCHLAFEN ALBA-2 DOMAIN-CONTAINING PROTEIN"/>
    <property type="match status" value="1"/>
</dbReference>
<dbReference type="RefSeq" id="WP_009305478.1">
    <property type="nucleotide sequence ID" value="NZ_JADNMJ010000005.1"/>
</dbReference>
<name>A0A369NJZ1_EGGLN</name>
<dbReference type="InterPro" id="IPR007421">
    <property type="entry name" value="Schlafen_AlbA_2_dom"/>
</dbReference>
<dbReference type="EMBL" id="PPTX01000002">
    <property type="protein sequence ID" value="RDB81569.1"/>
    <property type="molecule type" value="Genomic_DNA"/>
</dbReference>
<organism evidence="3 4">
    <name type="scientific">Eggerthella lenta</name>
    <name type="common">Eubacterium lentum</name>
    <dbReference type="NCBI Taxonomy" id="84112"/>
    <lineage>
        <taxon>Bacteria</taxon>
        <taxon>Bacillati</taxon>
        <taxon>Actinomycetota</taxon>
        <taxon>Coriobacteriia</taxon>
        <taxon>Eggerthellales</taxon>
        <taxon>Eggerthellaceae</taxon>
        <taxon>Eggerthella</taxon>
    </lineage>
</organism>
<evidence type="ECO:0000313" key="4">
    <source>
        <dbReference type="Proteomes" id="UP000253752"/>
    </source>
</evidence>
<protein>
    <submittedName>
        <fullName evidence="3">AAA family ATPase</fullName>
    </submittedName>
</protein>
<dbReference type="Gene3D" id="3.30.565.60">
    <property type="match status" value="1"/>
</dbReference>
<dbReference type="Pfam" id="PF09339">
    <property type="entry name" value="HTH_IclR"/>
    <property type="match status" value="1"/>
</dbReference>
<dbReference type="InterPro" id="IPR005471">
    <property type="entry name" value="Tscrpt_reg_IclR_N"/>
</dbReference>
<reference evidence="3 4" key="1">
    <citation type="journal article" date="2018" name="Elife">
        <title>Discovery and characterization of a prevalent human gut bacterial enzyme sufficient for the inactivation of a family of plant toxins.</title>
        <authorList>
            <person name="Koppel N."/>
            <person name="Bisanz J.E."/>
            <person name="Pandelia M.E."/>
            <person name="Turnbaugh P.J."/>
            <person name="Balskus E.P."/>
        </authorList>
    </citation>
    <scope>NUCLEOTIDE SEQUENCE [LARGE SCALE GENOMIC DNA]</scope>
    <source>
        <strain evidence="3 4">MR1 #12</strain>
    </source>
</reference>
<gene>
    <name evidence="3" type="ORF">C1872_02530</name>
</gene>
<dbReference type="InterPro" id="IPR011991">
    <property type="entry name" value="ArsR-like_HTH"/>
</dbReference>